<reference evidence="10" key="1">
    <citation type="journal article" date="2023" name="Insect Mol. Biol.">
        <title>Genome sequencing provides insights into the evolution of gene families encoding plant cell wall-degrading enzymes in longhorned beetles.</title>
        <authorList>
            <person name="Shin N.R."/>
            <person name="Okamura Y."/>
            <person name="Kirsch R."/>
            <person name="Pauchet Y."/>
        </authorList>
    </citation>
    <scope>NUCLEOTIDE SEQUENCE</scope>
    <source>
        <strain evidence="10">AMC_N1</strain>
    </source>
</reference>
<dbReference type="PANTHER" id="PTHR24050:SF28">
    <property type="entry name" value="UROMODULIN-LIKE"/>
    <property type="match status" value="1"/>
</dbReference>
<keyword evidence="4" id="KW-0245">EGF-like domain</keyword>
<dbReference type="Proteomes" id="UP001162162">
    <property type="component" value="Unassembled WGS sequence"/>
</dbReference>
<dbReference type="InterPro" id="IPR009030">
    <property type="entry name" value="Growth_fac_rcpt_cys_sf"/>
</dbReference>
<feature type="domain" description="EGF-like calcium-binding" evidence="8">
    <location>
        <begin position="405"/>
        <end position="434"/>
    </location>
</feature>
<evidence type="ECO:0000313" key="11">
    <source>
        <dbReference type="Proteomes" id="UP001162162"/>
    </source>
</evidence>
<sequence>METRMHCCSLGTNYSSNGLDCKTFQPPIVGVDPSDEKVCLSVLDVCCKKRYREIQCELGKEDIQNGGSCPLQDGDRKDCCEACQAGIDSGTANEACQGGLGLDSESICDSDVCAQLCEPVGNSYKCDCFQGYVLMEDGSSCRPKKRILKKGGRCDTNNPCDHDCTDTGTAIKCSCREGYELSDDKTTCKDIDECEFGLMHPTKDAIRNTIGSFTCEGEDTPKCPPGFHYKAATQTCVDIDEECITGQNDCNKESQRCLNTKGNYTCVDKAARTRVRRVSRRTRLRNFVKVKTIQKHKIHSYRSYIFFVLDINECVEEPDSCKENEECVNEPGGHTCIPLRLANHQEPPQRQRLHNQQLLRRLRRRRLQQLRYQSRVPMDTSFRHKSTPASISTSASKIGKLAIVDRDCVNTIGSFLCNCKTGFTKDPSLTGACVDINASAR</sequence>
<evidence type="ECO:0000259" key="8">
    <source>
        <dbReference type="SMART" id="SM00179"/>
    </source>
</evidence>
<dbReference type="InterPro" id="IPR026823">
    <property type="entry name" value="cEGF"/>
</dbReference>
<dbReference type="InterPro" id="IPR052235">
    <property type="entry name" value="Nephronectin_domain"/>
</dbReference>
<organism evidence="10 11">
    <name type="scientific">Aromia moschata</name>
    <dbReference type="NCBI Taxonomy" id="1265417"/>
    <lineage>
        <taxon>Eukaryota</taxon>
        <taxon>Metazoa</taxon>
        <taxon>Ecdysozoa</taxon>
        <taxon>Arthropoda</taxon>
        <taxon>Hexapoda</taxon>
        <taxon>Insecta</taxon>
        <taxon>Pterygota</taxon>
        <taxon>Neoptera</taxon>
        <taxon>Endopterygota</taxon>
        <taxon>Coleoptera</taxon>
        <taxon>Polyphaga</taxon>
        <taxon>Cucujiformia</taxon>
        <taxon>Chrysomeloidea</taxon>
        <taxon>Cerambycidae</taxon>
        <taxon>Cerambycinae</taxon>
        <taxon>Callichromatini</taxon>
        <taxon>Aromia</taxon>
    </lineage>
</organism>
<feature type="domain" description="EGF-like calcium-binding" evidence="8">
    <location>
        <begin position="190"/>
        <end position="237"/>
    </location>
</feature>
<evidence type="ECO:0000313" key="10">
    <source>
        <dbReference type="EMBL" id="KAJ8955314.1"/>
    </source>
</evidence>
<protein>
    <submittedName>
        <fullName evidence="10">Uncharacterized protein</fullName>
    </submittedName>
</protein>
<feature type="domain" description="EGF-like calcium-binding" evidence="8">
    <location>
        <begin position="310"/>
        <end position="357"/>
    </location>
</feature>
<keyword evidence="3" id="KW-0964">Secreted</keyword>
<dbReference type="SUPFAM" id="SSF57184">
    <property type="entry name" value="Growth factor receptor domain"/>
    <property type="match status" value="1"/>
</dbReference>
<dbReference type="SMART" id="SM00181">
    <property type="entry name" value="EGF"/>
    <property type="match status" value="2"/>
</dbReference>
<evidence type="ECO:0000256" key="4">
    <source>
        <dbReference type="ARBA" id="ARBA00022536"/>
    </source>
</evidence>
<dbReference type="EMBL" id="JAPWTK010000038">
    <property type="protein sequence ID" value="KAJ8955314.1"/>
    <property type="molecule type" value="Genomic_DNA"/>
</dbReference>
<feature type="domain" description="EGF-like calcium-binding" evidence="8">
    <location>
        <begin position="109"/>
        <end position="142"/>
    </location>
</feature>
<keyword evidence="11" id="KW-1185">Reference proteome</keyword>
<feature type="domain" description="EGF-like" evidence="9">
    <location>
        <begin position="107"/>
        <end position="142"/>
    </location>
</feature>
<feature type="domain" description="EGF-like" evidence="9">
    <location>
        <begin position="153"/>
        <end position="189"/>
    </location>
</feature>
<dbReference type="PANTHER" id="PTHR24050">
    <property type="entry name" value="PA14 DOMAIN-CONTAINING PROTEIN"/>
    <property type="match status" value="1"/>
</dbReference>
<evidence type="ECO:0000256" key="2">
    <source>
        <dbReference type="ARBA" id="ARBA00006127"/>
    </source>
</evidence>
<accession>A0AAV8YUU9</accession>
<proteinExistence type="inferred from homology"/>
<evidence type="ECO:0000256" key="5">
    <source>
        <dbReference type="ARBA" id="ARBA00022729"/>
    </source>
</evidence>
<dbReference type="SMART" id="SM00179">
    <property type="entry name" value="EGF_CA"/>
    <property type="match status" value="5"/>
</dbReference>
<evidence type="ECO:0000256" key="6">
    <source>
        <dbReference type="ARBA" id="ARBA00022737"/>
    </source>
</evidence>
<evidence type="ECO:0000259" key="9">
    <source>
        <dbReference type="SMART" id="SM00181"/>
    </source>
</evidence>
<comment type="subcellular location">
    <subcellularLocation>
        <location evidence="1">Secreted</location>
        <location evidence="1">Extracellular space</location>
        <location evidence="1">Extracellular matrix</location>
    </subcellularLocation>
</comment>
<dbReference type="InterPro" id="IPR000742">
    <property type="entry name" value="EGF"/>
</dbReference>
<evidence type="ECO:0000256" key="3">
    <source>
        <dbReference type="ARBA" id="ARBA00022530"/>
    </source>
</evidence>
<evidence type="ECO:0000256" key="1">
    <source>
        <dbReference type="ARBA" id="ARBA00004498"/>
    </source>
</evidence>
<feature type="domain" description="EGF-like calcium-binding" evidence="8">
    <location>
        <begin position="154"/>
        <end position="189"/>
    </location>
</feature>
<comment type="similarity">
    <text evidence="2">Belongs to the fibulin family.</text>
</comment>
<dbReference type="InterPro" id="IPR049883">
    <property type="entry name" value="NOTCH1_EGF-like"/>
</dbReference>
<dbReference type="SUPFAM" id="SSF57196">
    <property type="entry name" value="EGF/Laminin"/>
    <property type="match status" value="1"/>
</dbReference>
<gene>
    <name evidence="10" type="ORF">NQ318_003407</name>
</gene>
<dbReference type="GO" id="GO:0005509">
    <property type="term" value="F:calcium ion binding"/>
    <property type="evidence" value="ECO:0007669"/>
    <property type="project" value="InterPro"/>
</dbReference>
<keyword evidence="3" id="KW-0272">Extracellular matrix</keyword>
<evidence type="ECO:0000256" key="7">
    <source>
        <dbReference type="ARBA" id="ARBA00023157"/>
    </source>
</evidence>
<dbReference type="InterPro" id="IPR001881">
    <property type="entry name" value="EGF-like_Ca-bd_dom"/>
</dbReference>
<keyword evidence="7" id="KW-1015">Disulfide bond</keyword>
<keyword evidence="6" id="KW-0677">Repeat</keyword>
<keyword evidence="5" id="KW-0732">Signal</keyword>
<comment type="caution">
    <text evidence="10">The sequence shown here is derived from an EMBL/GenBank/DDBJ whole genome shotgun (WGS) entry which is preliminary data.</text>
</comment>
<dbReference type="AlphaFoldDB" id="A0AAV8YUU9"/>
<dbReference type="Gene3D" id="2.10.25.10">
    <property type="entry name" value="Laminin"/>
    <property type="match status" value="5"/>
</dbReference>
<dbReference type="Pfam" id="PF12662">
    <property type="entry name" value="cEGF"/>
    <property type="match status" value="1"/>
</dbReference>
<name>A0AAV8YUU9_9CUCU</name>
<dbReference type="Pfam" id="PF07645">
    <property type="entry name" value="EGF_CA"/>
    <property type="match status" value="3"/>
</dbReference>